<evidence type="ECO:0000313" key="3">
    <source>
        <dbReference type="EMBL" id="CDM65798.1"/>
    </source>
</evidence>
<dbReference type="SUPFAM" id="SSF51338">
    <property type="entry name" value="Composite domain of metallo-dependent hydrolases"/>
    <property type="match status" value="1"/>
</dbReference>
<evidence type="ECO:0000259" key="2">
    <source>
        <dbReference type="Pfam" id="PF01979"/>
    </source>
</evidence>
<evidence type="ECO:0000256" key="1">
    <source>
        <dbReference type="ARBA" id="ARBA00022801"/>
    </source>
</evidence>
<reference evidence="3 4" key="2">
    <citation type="submission" date="2015-01" db="EMBL/GenBank/DDBJ databases">
        <title>Complete genome sequence of Pyrinomonas methylaliphatogenes type strain K22T.</title>
        <authorList>
            <person name="Lee K.C.Y."/>
            <person name="Power J.F."/>
            <person name="Dunfield P.F."/>
            <person name="Morgan X.C."/>
            <person name="Huttenhower C."/>
            <person name="Stott M.B."/>
        </authorList>
    </citation>
    <scope>NUCLEOTIDE SEQUENCE [LARGE SCALE GENOMIC DNA]</scope>
    <source>
        <strain evidence="3 4">K22</strain>
    </source>
</reference>
<protein>
    <submittedName>
        <fullName evidence="3">Formiminoglutamate deiminase</fullName>
        <ecNumber evidence="3">3.5.3.13</ecNumber>
    </submittedName>
</protein>
<keyword evidence="4" id="KW-1185">Reference proteome</keyword>
<dbReference type="EC" id="3.5.3.13" evidence="3"/>
<dbReference type="AlphaFoldDB" id="A0A0B6WWX6"/>
<reference evidence="3 4" key="1">
    <citation type="submission" date="2013-12" db="EMBL/GenBank/DDBJ databases">
        <authorList>
            <person name="Stott M."/>
        </authorList>
    </citation>
    <scope>NUCLEOTIDE SEQUENCE [LARGE SCALE GENOMIC DNA]</scope>
    <source>
        <strain evidence="3 4">K22</strain>
    </source>
</reference>
<dbReference type="InterPro" id="IPR011059">
    <property type="entry name" value="Metal-dep_hydrolase_composite"/>
</dbReference>
<feature type="domain" description="Amidohydrolase-related" evidence="2">
    <location>
        <begin position="48"/>
        <end position="447"/>
    </location>
</feature>
<evidence type="ECO:0000313" key="4">
    <source>
        <dbReference type="Proteomes" id="UP000031518"/>
    </source>
</evidence>
<dbReference type="Proteomes" id="UP000031518">
    <property type="component" value="Unassembled WGS sequence"/>
</dbReference>
<dbReference type="Gene3D" id="3.20.20.140">
    <property type="entry name" value="Metal-dependent hydrolases"/>
    <property type="match status" value="1"/>
</dbReference>
<dbReference type="PANTHER" id="PTHR43794:SF11">
    <property type="entry name" value="AMIDOHYDROLASE-RELATED DOMAIN-CONTAINING PROTEIN"/>
    <property type="match status" value="1"/>
</dbReference>
<dbReference type="GO" id="GO:0050416">
    <property type="term" value="F:formimidoylglutamate deiminase activity"/>
    <property type="evidence" value="ECO:0007669"/>
    <property type="project" value="UniProtKB-EC"/>
</dbReference>
<gene>
    <name evidence="3" type="ORF">PYK22_01805</name>
</gene>
<organism evidence="3 4">
    <name type="scientific">Pyrinomonas methylaliphatogenes</name>
    <dbReference type="NCBI Taxonomy" id="454194"/>
    <lineage>
        <taxon>Bacteria</taxon>
        <taxon>Pseudomonadati</taxon>
        <taxon>Acidobacteriota</taxon>
        <taxon>Blastocatellia</taxon>
        <taxon>Blastocatellales</taxon>
        <taxon>Pyrinomonadaceae</taxon>
        <taxon>Pyrinomonas</taxon>
    </lineage>
</organism>
<name>A0A0B6WWX6_9BACT</name>
<dbReference type="EMBL" id="CBXV010000006">
    <property type="protein sequence ID" value="CDM65798.1"/>
    <property type="molecule type" value="Genomic_DNA"/>
</dbReference>
<dbReference type="Pfam" id="PF01979">
    <property type="entry name" value="Amidohydro_1"/>
    <property type="match status" value="1"/>
</dbReference>
<dbReference type="InterPro" id="IPR006680">
    <property type="entry name" value="Amidohydro-rel"/>
</dbReference>
<dbReference type="OrthoDB" id="9807210at2"/>
<dbReference type="STRING" id="454194.PYK22_01805"/>
<dbReference type="InterPro" id="IPR010252">
    <property type="entry name" value="HutF"/>
</dbReference>
<accession>A0A0B6WWX6</accession>
<dbReference type="NCBIfam" id="NF006681">
    <property type="entry name" value="PRK09229.1-2"/>
    <property type="match status" value="1"/>
</dbReference>
<dbReference type="Gene3D" id="2.30.40.10">
    <property type="entry name" value="Urease, subunit C, domain 1"/>
    <property type="match status" value="1"/>
</dbReference>
<dbReference type="NCBIfam" id="TIGR02022">
    <property type="entry name" value="hutF"/>
    <property type="match status" value="1"/>
</dbReference>
<proteinExistence type="predicted"/>
<dbReference type="InterPro" id="IPR032466">
    <property type="entry name" value="Metal_Hydrolase"/>
</dbReference>
<keyword evidence="1 3" id="KW-0378">Hydrolase</keyword>
<sequence length="473" mass="52399">MAWLADLVYVNGRFERSLALVCDRRGRVVQLTRSLPDGVHVVRLRGRVILPGLVNAHSHAFHRALRARTERRTAERDSFWTWREMMYELAARLGPEELRAISRMAFLEMALGGVSTVGEFHYLHHAPEGTPYDEPVLLAKVVIRAALDVGLRVSLLHALYMRAGFDRALDKRQRRFVHEDVETYFEGVKALRREFRDEERVRVGVAPHSVRAVPREALREVAKFAAHERLPVHMHVAEQPAEIEACLQEYGHTPVRLLAEEGMLNERFTAIHAIHIDEDEARLLGEAKAHVCACPTTERNLGDGIVAADTLLRHGARIALGTDSHAQIDLFEDARELELNLRLKRLGRALLAPAMKDERNSAIGSGGGDESEGESLATRLFAAATENGASSLGCEAGRLAAGAWADFFTMDLNDPAIVGADDSSLLAHIVFAAGRSAVRDVVVGGKMIVRDGKHEAQDEIAAEFAALQKRLWS</sequence>
<dbReference type="PANTHER" id="PTHR43794">
    <property type="entry name" value="AMINOHYDROLASE SSNA-RELATED"/>
    <property type="match status" value="1"/>
</dbReference>
<dbReference type="SUPFAM" id="SSF51556">
    <property type="entry name" value="Metallo-dependent hydrolases"/>
    <property type="match status" value="1"/>
</dbReference>
<dbReference type="InterPro" id="IPR050287">
    <property type="entry name" value="MTA/SAH_deaminase"/>
</dbReference>